<evidence type="ECO:0000256" key="1">
    <source>
        <dbReference type="ARBA" id="ARBA00004906"/>
    </source>
</evidence>
<comment type="pathway">
    <text evidence="1">Protein modification; protein ubiquitination.</text>
</comment>
<organism evidence="4 5">
    <name type="scientific">Trapa incisa</name>
    <dbReference type="NCBI Taxonomy" id="236973"/>
    <lineage>
        <taxon>Eukaryota</taxon>
        <taxon>Viridiplantae</taxon>
        <taxon>Streptophyta</taxon>
        <taxon>Embryophyta</taxon>
        <taxon>Tracheophyta</taxon>
        <taxon>Spermatophyta</taxon>
        <taxon>Magnoliopsida</taxon>
        <taxon>eudicotyledons</taxon>
        <taxon>Gunneridae</taxon>
        <taxon>Pentapetalae</taxon>
        <taxon>rosids</taxon>
        <taxon>malvids</taxon>
        <taxon>Myrtales</taxon>
        <taxon>Lythraceae</taxon>
        <taxon>Trapa</taxon>
    </lineage>
</organism>
<evidence type="ECO:0000259" key="3">
    <source>
        <dbReference type="PROSITE" id="PS51087"/>
    </source>
</evidence>
<dbReference type="InterPro" id="IPR037883">
    <property type="entry name" value="Knr4/Smi1-like_sf"/>
</dbReference>
<dbReference type="SUPFAM" id="SSF160631">
    <property type="entry name" value="SMI1/KNR4-like"/>
    <property type="match status" value="1"/>
</dbReference>
<proteinExistence type="predicted"/>
<dbReference type="PROSITE" id="PS51087">
    <property type="entry name" value="APAG"/>
    <property type="match status" value="1"/>
</dbReference>
<dbReference type="AlphaFoldDB" id="A0AAN7JNQ5"/>
<accession>A0AAN7JNQ5</accession>
<dbReference type="SUPFAM" id="SSF110069">
    <property type="entry name" value="ApaG-like"/>
    <property type="match status" value="1"/>
</dbReference>
<reference evidence="4 5" key="1">
    <citation type="journal article" date="2023" name="Hortic Res">
        <title>Pangenome of water caltrop reveals structural variations and asymmetric subgenome divergence after allopolyploidization.</title>
        <authorList>
            <person name="Zhang X."/>
            <person name="Chen Y."/>
            <person name="Wang L."/>
            <person name="Yuan Y."/>
            <person name="Fang M."/>
            <person name="Shi L."/>
            <person name="Lu R."/>
            <person name="Comes H.P."/>
            <person name="Ma Y."/>
            <person name="Chen Y."/>
            <person name="Huang G."/>
            <person name="Zhou Y."/>
            <person name="Zheng Z."/>
            <person name="Qiu Y."/>
        </authorList>
    </citation>
    <scope>NUCLEOTIDE SEQUENCE [LARGE SCALE GENOMIC DNA]</scope>
    <source>
        <tissue evidence="4">Roots</tissue>
    </source>
</reference>
<name>A0AAN7JNQ5_9MYRT</name>
<feature type="domain" description="ApaG" evidence="3">
    <location>
        <begin position="301"/>
        <end position="442"/>
    </location>
</feature>
<dbReference type="PANTHER" id="PTHR47463:SF2">
    <property type="entry name" value="F-BOX PROTEIN SKIP16"/>
    <property type="match status" value="1"/>
</dbReference>
<gene>
    <name evidence="4" type="ORF">SAY87_027717</name>
</gene>
<dbReference type="InterPro" id="IPR036047">
    <property type="entry name" value="F-box-like_dom_sf"/>
</dbReference>
<dbReference type="InterPro" id="IPR036767">
    <property type="entry name" value="ApaG_sf"/>
</dbReference>
<dbReference type="InterPro" id="IPR007474">
    <property type="entry name" value="ApaG_domain"/>
</dbReference>
<dbReference type="PANTHER" id="PTHR47463">
    <property type="entry name" value="F-BOX PROTEIN SKIP16"/>
    <property type="match status" value="1"/>
</dbReference>
<dbReference type="Pfam" id="PF04379">
    <property type="entry name" value="DUF525"/>
    <property type="match status" value="1"/>
</dbReference>
<protein>
    <recommendedName>
        <fullName evidence="3">ApaG domain-containing protein</fullName>
    </recommendedName>
</protein>
<comment type="caution">
    <text evidence="4">The sequence shown here is derived from an EMBL/GenBank/DDBJ whole genome shotgun (WGS) entry which is preliminary data.</text>
</comment>
<keyword evidence="2" id="KW-0833">Ubl conjugation pathway</keyword>
<evidence type="ECO:0000256" key="2">
    <source>
        <dbReference type="ARBA" id="ARBA00022786"/>
    </source>
</evidence>
<dbReference type="Proteomes" id="UP001345219">
    <property type="component" value="Chromosome 21"/>
</dbReference>
<sequence>MSLEALVDLLPLILAKSGPESVGRVACVSKKLMFLASEDALWSKFCSDDLGVTSPVDPLGDPVPSFKEAYKRWREAFHMYPWDLVKRVKRCWGKLEDWLATNFPEAKATLCGGATEAYLQDVENVLNVKLPLSTRILYRFHDGQEITYDHSTTANIGSLLGLIGGYFFYGHMVNVYLLPLNQVILETTHIVRQQCFSTRYQYIVVGTSCTSGEKLFFLNCGDGQLYVGTRNLAISGEMIPCVPNQLLRSVHDTNSKQGQDAMLLWLEEHGRRLQSGIIKLREEGVFRGISQFPEVPPLCTTAISNGVKVRGSALFIPELSDLEHPEEKYLFSYSIRMSLLPEGCFVNGTYFQSCQLQWRYWIIRSNDVVVDNVDGDGVIGKFPLLHAGGKEFVYESCSYQPTSRGSIEGSFDFIPGRLTRPEGSSFRVEVARVPFQLPEYIF</sequence>
<dbReference type="EMBL" id="JAXIOK010000018">
    <property type="protein sequence ID" value="KAK4750268.1"/>
    <property type="molecule type" value="Genomic_DNA"/>
</dbReference>
<keyword evidence="5" id="KW-1185">Reference proteome</keyword>
<evidence type="ECO:0000313" key="5">
    <source>
        <dbReference type="Proteomes" id="UP001345219"/>
    </source>
</evidence>
<dbReference type="SUPFAM" id="SSF81383">
    <property type="entry name" value="F-box domain"/>
    <property type="match status" value="1"/>
</dbReference>
<dbReference type="Gene3D" id="2.60.40.1470">
    <property type="entry name" value="ApaG domain"/>
    <property type="match status" value="1"/>
</dbReference>
<evidence type="ECO:0000313" key="4">
    <source>
        <dbReference type="EMBL" id="KAK4750268.1"/>
    </source>
</evidence>